<dbReference type="CDD" id="cd03426">
    <property type="entry name" value="NUDIX_CoAse_Nudt7"/>
    <property type="match status" value="1"/>
</dbReference>
<dbReference type="InterPro" id="IPR045121">
    <property type="entry name" value="CoAse"/>
</dbReference>
<dbReference type="EMBL" id="FQZE01000038">
    <property type="protein sequence ID" value="SHJ89776.1"/>
    <property type="molecule type" value="Genomic_DNA"/>
</dbReference>
<proteinExistence type="predicted"/>
<gene>
    <name evidence="9" type="ORF">SAMN05444280_13830</name>
</gene>
<dbReference type="InterPro" id="IPR020084">
    <property type="entry name" value="NUDIX_hydrolase_CS"/>
</dbReference>
<feature type="domain" description="Nudix hydrolase" evidence="8">
    <location>
        <begin position="42"/>
        <end position="174"/>
    </location>
</feature>
<dbReference type="GO" id="GO:0010945">
    <property type="term" value="F:coenzyme A diphosphatase activity"/>
    <property type="evidence" value="ECO:0007669"/>
    <property type="project" value="InterPro"/>
</dbReference>
<protein>
    <submittedName>
        <fullName evidence="9">NUDIX domain-containing protein</fullName>
    </submittedName>
</protein>
<dbReference type="InterPro" id="IPR015797">
    <property type="entry name" value="NUDIX_hydrolase-like_dom_sf"/>
</dbReference>
<evidence type="ECO:0000256" key="2">
    <source>
        <dbReference type="ARBA" id="ARBA00001946"/>
    </source>
</evidence>
<evidence type="ECO:0000259" key="8">
    <source>
        <dbReference type="PROSITE" id="PS51462"/>
    </source>
</evidence>
<keyword evidence="4" id="KW-0378">Hydrolase</keyword>
<feature type="region of interest" description="Disordered" evidence="7">
    <location>
        <begin position="16"/>
        <end position="39"/>
    </location>
</feature>
<dbReference type="AlphaFoldDB" id="A0A1M6N291"/>
<evidence type="ECO:0000313" key="9">
    <source>
        <dbReference type="EMBL" id="SHJ89776.1"/>
    </source>
</evidence>
<dbReference type="PROSITE" id="PS51462">
    <property type="entry name" value="NUDIX"/>
    <property type="match status" value="1"/>
</dbReference>
<dbReference type="PROSITE" id="PS00893">
    <property type="entry name" value="NUDIX_BOX"/>
    <property type="match status" value="1"/>
</dbReference>
<evidence type="ECO:0000313" key="10">
    <source>
        <dbReference type="Proteomes" id="UP000184050"/>
    </source>
</evidence>
<keyword evidence="10" id="KW-1185">Reference proteome</keyword>
<evidence type="ECO:0000256" key="4">
    <source>
        <dbReference type="ARBA" id="ARBA00022801"/>
    </source>
</evidence>
<keyword evidence="6" id="KW-0464">Manganese</keyword>
<comment type="cofactor">
    <cofactor evidence="1">
        <name>Mn(2+)</name>
        <dbReference type="ChEBI" id="CHEBI:29035"/>
    </cofactor>
</comment>
<dbReference type="OrthoDB" id="9802805at2"/>
<reference evidence="9 10" key="1">
    <citation type="submission" date="2016-11" db="EMBL/GenBank/DDBJ databases">
        <authorList>
            <person name="Jaros S."/>
            <person name="Januszkiewicz K."/>
            <person name="Wedrychowicz H."/>
        </authorList>
    </citation>
    <scope>NUCLEOTIDE SEQUENCE [LARGE SCALE GENOMIC DNA]</scope>
    <source>
        <strain evidence="9 10">DSM 27063</strain>
    </source>
</reference>
<dbReference type="STRING" id="1168035.SAMN05444280_13830"/>
<keyword evidence="5" id="KW-0460">Magnesium</keyword>
<evidence type="ECO:0000256" key="7">
    <source>
        <dbReference type="SAM" id="MobiDB-lite"/>
    </source>
</evidence>
<dbReference type="InterPro" id="IPR000086">
    <property type="entry name" value="NUDIX_hydrolase_dom"/>
</dbReference>
<dbReference type="GO" id="GO:0046872">
    <property type="term" value="F:metal ion binding"/>
    <property type="evidence" value="ECO:0007669"/>
    <property type="project" value="UniProtKB-KW"/>
</dbReference>
<comment type="cofactor">
    <cofactor evidence="2">
        <name>Mg(2+)</name>
        <dbReference type="ChEBI" id="CHEBI:18420"/>
    </cofactor>
</comment>
<dbReference type="Pfam" id="PF00293">
    <property type="entry name" value="NUDIX"/>
    <property type="match status" value="1"/>
</dbReference>
<organism evidence="9 10">
    <name type="scientific">Tangfeifania diversioriginum</name>
    <dbReference type="NCBI Taxonomy" id="1168035"/>
    <lineage>
        <taxon>Bacteria</taxon>
        <taxon>Pseudomonadati</taxon>
        <taxon>Bacteroidota</taxon>
        <taxon>Bacteroidia</taxon>
        <taxon>Marinilabiliales</taxon>
        <taxon>Prolixibacteraceae</taxon>
        <taxon>Tangfeifania</taxon>
    </lineage>
</organism>
<evidence type="ECO:0000256" key="1">
    <source>
        <dbReference type="ARBA" id="ARBA00001936"/>
    </source>
</evidence>
<evidence type="ECO:0000256" key="3">
    <source>
        <dbReference type="ARBA" id="ARBA00022723"/>
    </source>
</evidence>
<keyword evidence="3" id="KW-0479">Metal-binding</keyword>
<dbReference type="RefSeq" id="WP_073173119.1">
    <property type="nucleotide sequence ID" value="NZ_FQZE01000038.1"/>
</dbReference>
<accession>A0A1M6N291</accession>
<name>A0A1M6N291_9BACT</name>
<dbReference type="PANTHER" id="PTHR12992">
    <property type="entry name" value="NUDIX HYDROLASE"/>
    <property type="match status" value="1"/>
</dbReference>
<evidence type="ECO:0000256" key="5">
    <source>
        <dbReference type="ARBA" id="ARBA00022842"/>
    </source>
</evidence>
<sequence length="210" mass="23864">MNISREHIIKALEKKLPGPESHRKMIPPHRDLHAPEKEKSKLKKSSVLLLLFEEKKELKICLIKRPAHMKHHASQVAFPGGRIEKGETALQTAFRETEEEIGVTSEKIEILGSLSELYVGVSGFLIHPYVGWLHAEPKFVTCDDEVEKTILFPLLKYQNKTEMTELETVAGKLTVPAVHFEGETIWGATLMILAEFYDVINKVQSPKNKF</sequence>
<evidence type="ECO:0000256" key="6">
    <source>
        <dbReference type="ARBA" id="ARBA00023211"/>
    </source>
</evidence>
<dbReference type="Gene3D" id="3.90.79.10">
    <property type="entry name" value="Nucleoside Triphosphate Pyrophosphohydrolase"/>
    <property type="match status" value="1"/>
</dbReference>
<dbReference type="PANTHER" id="PTHR12992:SF11">
    <property type="entry name" value="MITOCHONDRIAL COENZYME A DIPHOSPHATASE NUDT8"/>
    <property type="match status" value="1"/>
</dbReference>
<dbReference type="Proteomes" id="UP000184050">
    <property type="component" value="Unassembled WGS sequence"/>
</dbReference>
<dbReference type="SUPFAM" id="SSF55811">
    <property type="entry name" value="Nudix"/>
    <property type="match status" value="1"/>
</dbReference>